<organism evidence="3 4">
    <name type="scientific">Entamoeba invadens IP1</name>
    <dbReference type="NCBI Taxonomy" id="370355"/>
    <lineage>
        <taxon>Eukaryota</taxon>
        <taxon>Amoebozoa</taxon>
        <taxon>Evosea</taxon>
        <taxon>Archamoebae</taxon>
        <taxon>Mastigamoebida</taxon>
        <taxon>Entamoebidae</taxon>
        <taxon>Entamoeba</taxon>
    </lineage>
</organism>
<name>A0A0A1TY55_ENTIV</name>
<evidence type="ECO:0000313" key="3">
    <source>
        <dbReference type="EMBL" id="ELP84465.1"/>
    </source>
</evidence>
<feature type="region of interest" description="Disordered" evidence="1">
    <location>
        <begin position="206"/>
        <end position="229"/>
    </location>
</feature>
<feature type="compositionally biased region" description="Basic and acidic residues" evidence="1">
    <location>
        <begin position="212"/>
        <end position="223"/>
    </location>
</feature>
<protein>
    <submittedName>
        <fullName evidence="3">Uncharacterized protein</fullName>
    </submittedName>
</protein>
<proteinExistence type="predicted"/>
<accession>A0A0A1TY55</accession>
<evidence type="ECO:0000256" key="1">
    <source>
        <dbReference type="SAM" id="MobiDB-lite"/>
    </source>
</evidence>
<feature type="signal peptide" evidence="2">
    <location>
        <begin position="1"/>
        <end position="18"/>
    </location>
</feature>
<dbReference type="RefSeq" id="XP_004183811.1">
    <property type="nucleotide sequence ID" value="XM_004183763.1"/>
</dbReference>
<sequence length="229" mass="26537">MILFIHLLLLCFVKGTNYENGSPNEHITPGAISLLEEFKMNQNTFLGQIVMATMESKNDRKFKHILVKLQNIFSVDSNSRDLLDHCLKTPQCSMEKIGIWLLSTTKLDLKPVSDDIIDLCSKMNVYIKKIRGQMFTSKHKKRDQEIVVMSVLSYLNKYNTLFGNLRVHRGFEDFLPLNKAMFSMSLLIEKIAKNAILPKQGYVFKKGKKTPKPQEESDFERLHKQFKPH</sequence>
<dbReference type="AlphaFoldDB" id="A0A0A1TY55"/>
<dbReference type="Proteomes" id="UP000014680">
    <property type="component" value="Unassembled WGS sequence"/>
</dbReference>
<feature type="chain" id="PRO_5001980005" evidence="2">
    <location>
        <begin position="19"/>
        <end position="229"/>
    </location>
</feature>
<keyword evidence="4" id="KW-1185">Reference proteome</keyword>
<dbReference type="EMBL" id="KB207112">
    <property type="protein sequence ID" value="ELP84465.1"/>
    <property type="molecule type" value="Genomic_DNA"/>
</dbReference>
<evidence type="ECO:0000313" key="4">
    <source>
        <dbReference type="Proteomes" id="UP000014680"/>
    </source>
</evidence>
<dbReference type="GeneID" id="14883466"/>
<reference evidence="3 4" key="1">
    <citation type="submission" date="2012-10" db="EMBL/GenBank/DDBJ databases">
        <authorList>
            <person name="Zafar N."/>
            <person name="Inman J."/>
            <person name="Hall N."/>
            <person name="Lorenzi H."/>
            <person name="Caler E."/>
        </authorList>
    </citation>
    <scope>NUCLEOTIDE SEQUENCE [LARGE SCALE GENOMIC DNA]</scope>
    <source>
        <strain evidence="3 4">IP1</strain>
    </source>
</reference>
<dbReference type="VEuPathDB" id="AmoebaDB:EIN_168500"/>
<evidence type="ECO:0000256" key="2">
    <source>
        <dbReference type="SAM" id="SignalP"/>
    </source>
</evidence>
<gene>
    <name evidence="3" type="ORF">EIN_168500</name>
</gene>
<keyword evidence="2" id="KW-0732">Signal</keyword>
<dbReference type="KEGG" id="eiv:EIN_168500"/>